<evidence type="ECO:0000256" key="4">
    <source>
        <dbReference type="ARBA" id="ARBA00012681"/>
    </source>
</evidence>
<feature type="binding site" evidence="11">
    <location>
        <position position="83"/>
    </location>
    <ligand>
        <name>pyridoxal 5'-phosphate</name>
        <dbReference type="ChEBI" id="CHEBI:597326"/>
    </ligand>
</feature>
<comment type="cofactor">
    <cofactor evidence="1 11 13">
        <name>pyridoxal 5'-phosphate</name>
        <dbReference type="ChEBI" id="CHEBI:597326"/>
    </cofactor>
</comment>
<dbReference type="PROSITE" id="PS00901">
    <property type="entry name" value="CYS_SYNTHASE"/>
    <property type="match status" value="1"/>
</dbReference>
<evidence type="ECO:0000313" key="16">
    <source>
        <dbReference type="Proteomes" id="UP000242642"/>
    </source>
</evidence>
<gene>
    <name evidence="15" type="ORF">SAMN02583745_01247</name>
</gene>
<dbReference type="STRING" id="1123402.SAMN02583745_01247"/>
<evidence type="ECO:0000256" key="9">
    <source>
        <dbReference type="ARBA" id="ARBA00023192"/>
    </source>
</evidence>
<dbReference type="Proteomes" id="UP000242642">
    <property type="component" value="Unassembled WGS sequence"/>
</dbReference>
<feature type="binding site" evidence="11">
    <location>
        <begin position="188"/>
        <end position="192"/>
    </location>
    <ligand>
        <name>pyridoxal 5'-phosphate</name>
        <dbReference type="ChEBI" id="CHEBI:597326"/>
    </ligand>
</feature>
<feature type="domain" description="Tryptophan synthase beta chain-like PALP" evidence="14">
    <location>
        <begin position="21"/>
        <end position="309"/>
    </location>
</feature>
<dbReference type="InterPro" id="IPR005859">
    <property type="entry name" value="CysK"/>
</dbReference>
<evidence type="ECO:0000259" key="14">
    <source>
        <dbReference type="Pfam" id="PF00291"/>
    </source>
</evidence>
<evidence type="ECO:0000256" key="3">
    <source>
        <dbReference type="ARBA" id="ARBA00007103"/>
    </source>
</evidence>
<dbReference type="NCBIfam" id="TIGR01139">
    <property type="entry name" value="cysK"/>
    <property type="match status" value="1"/>
</dbReference>
<accession>A0A1I0BE98</accession>
<evidence type="ECO:0000256" key="7">
    <source>
        <dbReference type="ARBA" id="ARBA00022679"/>
    </source>
</evidence>
<protein>
    <recommendedName>
        <fullName evidence="5 13">Cysteine synthase</fullName>
        <ecNumber evidence="4 13">2.5.1.47</ecNumber>
    </recommendedName>
</protein>
<evidence type="ECO:0000256" key="13">
    <source>
        <dbReference type="RuleBase" id="RU003985"/>
    </source>
</evidence>
<keyword evidence="7 13" id="KW-0808">Transferase</keyword>
<evidence type="ECO:0000256" key="10">
    <source>
        <dbReference type="ARBA" id="ARBA00047931"/>
    </source>
</evidence>
<dbReference type="UniPathway" id="UPA00136">
    <property type="reaction ID" value="UER00200"/>
</dbReference>
<comment type="pathway">
    <text evidence="2">Amino-acid biosynthesis; L-cysteine biosynthesis; L-cysteine from L-serine: step 2/2.</text>
</comment>
<evidence type="ECO:0000256" key="2">
    <source>
        <dbReference type="ARBA" id="ARBA00004962"/>
    </source>
</evidence>
<name>A0A1I0BE98_9GAMM</name>
<dbReference type="InterPro" id="IPR001216">
    <property type="entry name" value="P-phosphate_BS"/>
</dbReference>
<dbReference type="InterPro" id="IPR001926">
    <property type="entry name" value="TrpB-like_PALP"/>
</dbReference>
<dbReference type="InterPro" id="IPR036052">
    <property type="entry name" value="TrpB-like_PALP_sf"/>
</dbReference>
<dbReference type="Pfam" id="PF00291">
    <property type="entry name" value="PALP"/>
    <property type="match status" value="1"/>
</dbReference>
<dbReference type="AlphaFoldDB" id="A0A1I0BE98"/>
<dbReference type="GO" id="GO:0006535">
    <property type="term" value="P:cysteine biosynthetic process from serine"/>
    <property type="evidence" value="ECO:0007669"/>
    <property type="project" value="UniProtKB-UniRule"/>
</dbReference>
<evidence type="ECO:0000256" key="1">
    <source>
        <dbReference type="ARBA" id="ARBA00001933"/>
    </source>
</evidence>
<evidence type="ECO:0000256" key="8">
    <source>
        <dbReference type="ARBA" id="ARBA00022898"/>
    </source>
</evidence>
<keyword evidence="8 11" id="KW-0663">Pyridoxal phosphate</keyword>
<keyword evidence="6 13" id="KW-0028">Amino-acid biosynthesis</keyword>
<dbReference type="InterPro" id="IPR005856">
    <property type="entry name" value="Cys_synth"/>
</dbReference>
<dbReference type="EC" id="2.5.1.47" evidence="4 13"/>
<organism evidence="15 16">
    <name type="scientific">Thorsellia anophelis DSM 18579</name>
    <dbReference type="NCBI Taxonomy" id="1123402"/>
    <lineage>
        <taxon>Bacteria</taxon>
        <taxon>Pseudomonadati</taxon>
        <taxon>Pseudomonadota</taxon>
        <taxon>Gammaproteobacteria</taxon>
        <taxon>Enterobacterales</taxon>
        <taxon>Thorselliaceae</taxon>
        <taxon>Thorsellia</taxon>
    </lineage>
</organism>
<feature type="binding site" evidence="11">
    <location>
        <position position="283"/>
    </location>
    <ligand>
        <name>pyridoxal 5'-phosphate</name>
        <dbReference type="ChEBI" id="CHEBI:597326"/>
    </ligand>
</feature>
<proteinExistence type="inferred from homology"/>
<dbReference type="NCBIfam" id="TIGR01136">
    <property type="entry name" value="cysKM"/>
    <property type="match status" value="1"/>
</dbReference>
<dbReference type="EMBL" id="FOHV01000007">
    <property type="protein sequence ID" value="SET04515.1"/>
    <property type="molecule type" value="Genomic_DNA"/>
</dbReference>
<evidence type="ECO:0000256" key="6">
    <source>
        <dbReference type="ARBA" id="ARBA00022605"/>
    </source>
</evidence>
<comment type="catalytic activity">
    <reaction evidence="10 13">
        <text>O-acetyl-L-serine + hydrogen sulfide = L-cysteine + acetate</text>
        <dbReference type="Rhea" id="RHEA:14829"/>
        <dbReference type="ChEBI" id="CHEBI:29919"/>
        <dbReference type="ChEBI" id="CHEBI:30089"/>
        <dbReference type="ChEBI" id="CHEBI:35235"/>
        <dbReference type="ChEBI" id="CHEBI:58340"/>
        <dbReference type="EC" id="2.5.1.47"/>
    </reaction>
</comment>
<keyword evidence="16" id="KW-1185">Reference proteome</keyword>
<dbReference type="GO" id="GO:0004124">
    <property type="term" value="F:cysteine synthase activity"/>
    <property type="evidence" value="ECO:0007669"/>
    <property type="project" value="UniProtKB-UniRule"/>
</dbReference>
<keyword evidence="9 13" id="KW-0198">Cysteine biosynthesis</keyword>
<feature type="modified residue" description="N6-(pyridoxal phosphate)lysine" evidence="12">
    <location>
        <position position="53"/>
    </location>
</feature>
<comment type="similarity">
    <text evidence="3 13">Belongs to the cysteine synthase/cystathionine beta-synthase family.</text>
</comment>
<dbReference type="SUPFAM" id="SSF53686">
    <property type="entry name" value="Tryptophan synthase beta subunit-like PLP-dependent enzymes"/>
    <property type="match status" value="1"/>
</dbReference>
<dbReference type="InterPro" id="IPR050214">
    <property type="entry name" value="Cys_Synth/Cystath_Beta-Synth"/>
</dbReference>
<evidence type="ECO:0000256" key="11">
    <source>
        <dbReference type="PIRSR" id="PIRSR605856-50"/>
    </source>
</evidence>
<evidence type="ECO:0000256" key="12">
    <source>
        <dbReference type="PIRSR" id="PIRSR605856-51"/>
    </source>
</evidence>
<dbReference type="FunFam" id="3.40.50.1100:FF:000118">
    <property type="entry name" value="Related to CYS4-cystathionine beta-synthase"/>
    <property type="match status" value="1"/>
</dbReference>
<dbReference type="PANTHER" id="PTHR10314">
    <property type="entry name" value="CYSTATHIONINE BETA-SYNTHASE"/>
    <property type="match status" value="1"/>
</dbReference>
<dbReference type="Gene3D" id="3.40.50.1100">
    <property type="match status" value="2"/>
</dbReference>
<dbReference type="RefSeq" id="WP_093318667.1">
    <property type="nucleotide sequence ID" value="NZ_FOHV01000007.1"/>
</dbReference>
<dbReference type="OrthoDB" id="9805733at2"/>
<evidence type="ECO:0000256" key="5">
    <source>
        <dbReference type="ARBA" id="ARBA00019371"/>
    </source>
</evidence>
<dbReference type="FunFam" id="3.40.50.1100:FF:000002">
    <property type="entry name" value="Cysteine synthase"/>
    <property type="match status" value="1"/>
</dbReference>
<reference evidence="16" key="1">
    <citation type="submission" date="2016-10" db="EMBL/GenBank/DDBJ databases">
        <authorList>
            <person name="Varghese N."/>
            <person name="Submissions S."/>
        </authorList>
    </citation>
    <scope>NUCLEOTIDE SEQUENCE [LARGE SCALE GENOMIC DNA]</scope>
    <source>
        <strain evidence="16">DSM 18579</strain>
    </source>
</reference>
<dbReference type="CDD" id="cd01561">
    <property type="entry name" value="CBS_like"/>
    <property type="match status" value="1"/>
</dbReference>
<sequence>MNTTPQVTHSDIDVISLDNTLTIGHTPLVRLNRIGNGNIYAKIESRNPSFSVKCRIGANMIWEAEKQGLLHKDITLIEPTSGNTGIALAYVAAAKGYKLILTMPETMSLERRRLLKALGAELILTEGAKGMKGAINKAEEIQKSNPEKYLLLQQFSNPANPAIHEITTGPEIWRATKGNIDIFIAGVGTGGTITGVSRYIKLAQKKPILSVAVEPADSPVITQTLNGEEIKPGPHKIQGIGAGFIPGNLDLSLLDKVELVTNEEAFNMAHELMQKEGILAGISSGAAVTAALKINQMKEYSDKMIVVILASSAERYLTSPLFADIFTDDALKS</sequence>
<evidence type="ECO:0000313" key="15">
    <source>
        <dbReference type="EMBL" id="SET04515.1"/>
    </source>
</evidence>